<feature type="domain" description="Glycosyltransferase 2-like" evidence="6">
    <location>
        <begin position="6"/>
        <end position="112"/>
    </location>
</feature>
<dbReference type="NCBIfam" id="TIGR04283">
    <property type="entry name" value="glyco_like_mftF"/>
    <property type="match status" value="1"/>
</dbReference>
<dbReference type="PANTHER" id="PTHR43646">
    <property type="entry name" value="GLYCOSYLTRANSFERASE"/>
    <property type="match status" value="1"/>
</dbReference>
<reference evidence="7" key="1">
    <citation type="submission" date="2019-12" db="EMBL/GenBank/DDBJ databases">
        <title>Comparative genomics gives insights into the taxonomy of the Azoarcus-Aromatoleum group and reveals separate origins of nif in the plant-associated Azoarcus and non-plant-associated Aromatoleum sub-groups.</title>
        <authorList>
            <person name="Lafos M."/>
            <person name="Maluk M."/>
            <person name="Batista M."/>
            <person name="Junghare M."/>
            <person name="Carmona M."/>
            <person name="Faoro H."/>
            <person name="Cruz L.M."/>
            <person name="Battistoni F."/>
            <person name="De Souza E."/>
            <person name="Pedrosa F."/>
            <person name="Chen W.-M."/>
            <person name="Poole P.S."/>
            <person name="Dixon R.A."/>
            <person name="James E.K."/>
        </authorList>
    </citation>
    <scope>NUCLEOTIDE SEQUENCE</scope>
    <source>
        <strain evidence="7">NSC3</strain>
    </source>
</reference>
<dbReference type="Pfam" id="PF00535">
    <property type="entry name" value="Glycos_transf_2"/>
    <property type="match status" value="1"/>
</dbReference>
<gene>
    <name evidence="7" type="ORF">GPA21_03740</name>
</gene>
<dbReference type="InterPro" id="IPR026461">
    <property type="entry name" value="Trfase_2_rSAM/seldom_assoc"/>
</dbReference>
<evidence type="ECO:0000313" key="7">
    <source>
        <dbReference type="EMBL" id="NMG02082.1"/>
    </source>
</evidence>
<sequence length="226" mass="25292">MRPRLSIVMPVLNEAAQLPTRLARLASLREHGVELIVADGGSDDDSVRIAHEAGAQVVVSKQGRARQMNAGARAACGNVLLFLHADTDLPPDADRLILDGLASRHRAWGRFDVEIIDGPGMLVVVAYMMNLRSRLSGIATGDQAIFVRREAFERLGGFPDQPLMEDIELSRRLKRISRPLCLRERVTTSGRRWAARGTLATIVLMWRLRFAYWRGASPERLAERYR</sequence>
<keyword evidence="5" id="KW-0472">Membrane</keyword>
<evidence type="ECO:0000256" key="2">
    <source>
        <dbReference type="ARBA" id="ARBA00022475"/>
    </source>
</evidence>
<keyword evidence="2" id="KW-1003">Cell membrane</keyword>
<dbReference type="CDD" id="cd02522">
    <property type="entry name" value="GT_2_like_a"/>
    <property type="match status" value="1"/>
</dbReference>
<dbReference type="Gene3D" id="3.90.550.10">
    <property type="entry name" value="Spore Coat Polysaccharide Biosynthesis Protein SpsA, Chain A"/>
    <property type="match status" value="1"/>
</dbReference>
<proteinExistence type="predicted"/>
<accession>A0A972F6A4</accession>
<dbReference type="InterPro" id="IPR001173">
    <property type="entry name" value="Glyco_trans_2-like"/>
</dbReference>
<evidence type="ECO:0000256" key="5">
    <source>
        <dbReference type="ARBA" id="ARBA00023136"/>
    </source>
</evidence>
<dbReference type="Proteomes" id="UP000599523">
    <property type="component" value="Unassembled WGS sequence"/>
</dbReference>
<keyword evidence="8" id="KW-1185">Reference proteome</keyword>
<dbReference type="GO" id="GO:0016757">
    <property type="term" value="F:glycosyltransferase activity"/>
    <property type="evidence" value="ECO:0007669"/>
    <property type="project" value="UniProtKB-KW"/>
</dbReference>
<dbReference type="AlphaFoldDB" id="A0A972F6A4"/>
<protein>
    <submittedName>
        <fullName evidence="7">Glycosyltransferase</fullName>
    </submittedName>
</protein>
<evidence type="ECO:0000313" key="8">
    <source>
        <dbReference type="Proteomes" id="UP000599523"/>
    </source>
</evidence>
<evidence type="ECO:0000256" key="1">
    <source>
        <dbReference type="ARBA" id="ARBA00004236"/>
    </source>
</evidence>
<dbReference type="GO" id="GO:0005886">
    <property type="term" value="C:plasma membrane"/>
    <property type="evidence" value="ECO:0007669"/>
    <property type="project" value="UniProtKB-SubCell"/>
</dbReference>
<dbReference type="SUPFAM" id="SSF53448">
    <property type="entry name" value="Nucleotide-diphospho-sugar transferases"/>
    <property type="match status" value="1"/>
</dbReference>
<evidence type="ECO:0000259" key="6">
    <source>
        <dbReference type="Pfam" id="PF00535"/>
    </source>
</evidence>
<comment type="caution">
    <text evidence="7">The sequence shown here is derived from an EMBL/GenBank/DDBJ whole genome shotgun (WGS) entry which is preliminary data.</text>
</comment>
<name>A0A972F6A4_9RHOO</name>
<evidence type="ECO:0000256" key="4">
    <source>
        <dbReference type="ARBA" id="ARBA00022679"/>
    </source>
</evidence>
<comment type="subcellular location">
    <subcellularLocation>
        <location evidence="1">Cell membrane</location>
    </subcellularLocation>
</comment>
<evidence type="ECO:0000256" key="3">
    <source>
        <dbReference type="ARBA" id="ARBA00022676"/>
    </source>
</evidence>
<dbReference type="InterPro" id="IPR029044">
    <property type="entry name" value="Nucleotide-diphossugar_trans"/>
</dbReference>
<keyword evidence="4" id="KW-0808">Transferase</keyword>
<keyword evidence="3" id="KW-0328">Glycosyltransferase</keyword>
<dbReference type="PANTHER" id="PTHR43646:SF2">
    <property type="entry name" value="GLYCOSYLTRANSFERASE 2-LIKE DOMAIN-CONTAINING PROTEIN"/>
    <property type="match status" value="1"/>
</dbReference>
<dbReference type="EMBL" id="WTVM01000014">
    <property type="protein sequence ID" value="NMG02082.1"/>
    <property type="molecule type" value="Genomic_DNA"/>
</dbReference>
<organism evidence="7 8">
    <name type="scientific">Azoarcus taiwanensis</name>
    <dbReference type="NCBI Taxonomy" id="666964"/>
    <lineage>
        <taxon>Bacteria</taxon>
        <taxon>Pseudomonadati</taxon>
        <taxon>Pseudomonadota</taxon>
        <taxon>Betaproteobacteria</taxon>
        <taxon>Rhodocyclales</taxon>
        <taxon>Zoogloeaceae</taxon>
        <taxon>Azoarcus</taxon>
    </lineage>
</organism>